<dbReference type="OrthoDB" id="1157330at2"/>
<name>I3CGR4_9GAMM</name>
<dbReference type="PANTHER" id="PTHR43540:SF6">
    <property type="entry name" value="ISOCHORISMATASE-LIKE DOMAIN-CONTAINING PROTEIN"/>
    <property type="match status" value="1"/>
</dbReference>
<dbReference type="Gene3D" id="3.40.50.850">
    <property type="entry name" value="Isochorismatase-like"/>
    <property type="match status" value="1"/>
</dbReference>
<dbReference type="InterPro" id="IPR050272">
    <property type="entry name" value="Isochorismatase-like_hydrls"/>
</dbReference>
<dbReference type="HOGENOM" id="CLU_068979_5_3_6"/>
<dbReference type="RefSeq" id="WP_002686061.1">
    <property type="nucleotide sequence ID" value="NZ_JH600070.1"/>
</dbReference>
<dbReference type="InterPro" id="IPR036380">
    <property type="entry name" value="Isochorismatase-like_sf"/>
</dbReference>
<gene>
    <name evidence="3" type="ORF">BegalDRAFT_1935</name>
</gene>
<dbReference type="SUPFAM" id="SSF52499">
    <property type="entry name" value="Isochorismatase-like hydrolases"/>
    <property type="match status" value="1"/>
</dbReference>
<organism evidence="3 4">
    <name type="scientific">Beggiatoa alba B18LD</name>
    <dbReference type="NCBI Taxonomy" id="395493"/>
    <lineage>
        <taxon>Bacteria</taxon>
        <taxon>Pseudomonadati</taxon>
        <taxon>Pseudomonadota</taxon>
        <taxon>Gammaproteobacteria</taxon>
        <taxon>Thiotrichales</taxon>
        <taxon>Thiotrichaceae</taxon>
        <taxon>Beggiatoa</taxon>
    </lineage>
</organism>
<dbReference type="GO" id="GO:0016787">
    <property type="term" value="F:hydrolase activity"/>
    <property type="evidence" value="ECO:0007669"/>
    <property type="project" value="UniProtKB-KW"/>
</dbReference>
<accession>I3CGR4</accession>
<evidence type="ECO:0000259" key="2">
    <source>
        <dbReference type="Pfam" id="PF00857"/>
    </source>
</evidence>
<dbReference type="CDD" id="cd01014">
    <property type="entry name" value="nicotinamidase_related"/>
    <property type="match status" value="1"/>
</dbReference>
<feature type="domain" description="Isochorismatase-like" evidence="2">
    <location>
        <begin position="21"/>
        <end position="165"/>
    </location>
</feature>
<protein>
    <submittedName>
        <fullName evidence="3">Nicotinamidase-like amidase</fullName>
    </submittedName>
</protein>
<keyword evidence="4" id="KW-1185">Reference proteome</keyword>
<dbReference type="InterPro" id="IPR000868">
    <property type="entry name" value="Isochorismatase-like_dom"/>
</dbReference>
<dbReference type="PANTHER" id="PTHR43540">
    <property type="entry name" value="PEROXYUREIDOACRYLATE/UREIDOACRYLATE AMIDOHYDROLASE-RELATED"/>
    <property type="match status" value="1"/>
</dbReference>
<dbReference type="Proteomes" id="UP000005744">
    <property type="component" value="Unassembled WGS sequence"/>
</dbReference>
<dbReference type="Pfam" id="PF00857">
    <property type="entry name" value="Isochorismatase"/>
    <property type="match status" value="1"/>
</dbReference>
<dbReference type="eggNOG" id="COG1335">
    <property type="taxonomic scope" value="Bacteria"/>
</dbReference>
<reference evidence="3 4" key="1">
    <citation type="submission" date="2011-11" db="EMBL/GenBank/DDBJ databases">
        <title>Improved High-Quality Draft sequence of Beggiatoa alba B18lD.</title>
        <authorList>
            <consortium name="US DOE Joint Genome Institute"/>
            <person name="Lucas S."/>
            <person name="Han J."/>
            <person name="Lapidus A."/>
            <person name="Cheng J.-F."/>
            <person name="Goodwin L."/>
            <person name="Pitluck S."/>
            <person name="Peters L."/>
            <person name="Mikhailova N."/>
            <person name="Held B."/>
            <person name="Detter J.C."/>
            <person name="Han C."/>
            <person name="Tapia R."/>
            <person name="Land M."/>
            <person name="Hauser L."/>
            <person name="Kyrpides N."/>
            <person name="Ivanova N."/>
            <person name="Pagani I."/>
            <person name="Samuel K."/>
            <person name="Teske A."/>
            <person name="Mueller J."/>
            <person name="Woyke T."/>
        </authorList>
    </citation>
    <scope>NUCLEOTIDE SEQUENCE [LARGE SCALE GENOMIC DNA]</scope>
    <source>
        <strain evidence="3 4">B18LD</strain>
    </source>
</reference>
<evidence type="ECO:0000256" key="1">
    <source>
        <dbReference type="ARBA" id="ARBA00022801"/>
    </source>
</evidence>
<sequence length="201" mass="22563">MSTQQVIGQYVTREQTSHKRALLVIDVQNEYFTGQMPVTYPPQAQERVLQAIDIARQAKIPVIVIQHTIDQVAPVFQKGTHGWALHESIAHLPADFYIEKKLPSSFTGTELEHYLRNQQIDTVVISGYMTQMCCDTTARYAFHLGFNVEFLADATATLGFSNQAGTISAEELHKAILIVQASRFSRVLRVDEWAAQFAIAP</sequence>
<proteinExistence type="predicted"/>
<keyword evidence="1" id="KW-0378">Hydrolase</keyword>
<dbReference type="AlphaFoldDB" id="I3CGR4"/>
<evidence type="ECO:0000313" key="4">
    <source>
        <dbReference type="Proteomes" id="UP000005744"/>
    </source>
</evidence>
<dbReference type="EMBL" id="JH600070">
    <property type="protein sequence ID" value="EIJ42807.1"/>
    <property type="molecule type" value="Genomic_DNA"/>
</dbReference>
<evidence type="ECO:0000313" key="3">
    <source>
        <dbReference type="EMBL" id="EIJ42807.1"/>
    </source>
</evidence>
<dbReference type="STRING" id="395493.BegalDRAFT_1935"/>